<keyword evidence="3" id="KW-1185">Reference proteome</keyword>
<dbReference type="EMBL" id="FOEI01000001">
    <property type="protein sequence ID" value="SEP59163.1"/>
    <property type="molecule type" value="Genomic_DNA"/>
</dbReference>
<dbReference type="Proteomes" id="UP000198648">
    <property type="component" value="Unassembled WGS sequence"/>
</dbReference>
<dbReference type="AlphaFoldDB" id="A0A1H8Z482"/>
<dbReference type="OrthoDB" id="154078at2"/>
<organism evidence="2 3">
    <name type="scientific">Flavobacterium urocaniciphilum</name>
    <dbReference type="NCBI Taxonomy" id="1299341"/>
    <lineage>
        <taxon>Bacteria</taxon>
        <taxon>Pseudomonadati</taxon>
        <taxon>Bacteroidota</taxon>
        <taxon>Flavobacteriia</taxon>
        <taxon>Flavobacteriales</taxon>
        <taxon>Flavobacteriaceae</taxon>
        <taxon>Flavobacterium</taxon>
    </lineage>
</organism>
<name>A0A1H8Z482_9FLAO</name>
<keyword evidence="1" id="KW-0812">Transmembrane</keyword>
<reference evidence="2 3" key="1">
    <citation type="submission" date="2016-10" db="EMBL/GenBank/DDBJ databases">
        <authorList>
            <person name="de Groot N.N."/>
        </authorList>
    </citation>
    <scope>NUCLEOTIDE SEQUENCE [LARGE SCALE GENOMIC DNA]</scope>
    <source>
        <strain evidence="2 3">DSM 27078</strain>
    </source>
</reference>
<keyword evidence="1" id="KW-1133">Transmembrane helix</keyword>
<feature type="transmembrane region" description="Helical" evidence="1">
    <location>
        <begin position="55"/>
        <end position="72"/>
    </location>
</feature>
<feature type="transmembrane region" description="Helical" evidence="1">
    <location>
        <begin position="6"/>
        <end position="23"/>
    </location>
</feature>
<feature type="transmembrane region" description="Helical" evidence="1">
    <location>
        <begin position="30"/>
        <end position="49"/>
    </location>
</feature>
<evidence type="ECO:0000313" key="2">
    <source>
        <dbReference type="EMBL" id="SEP59163.1"/>
    </source>
</evidence>
<gene>
    <name evidence="2" type="ORF">SAMN05444005_101477</name>
</gene>
<dbReference type="Pfam" id="PF16316">
    <property type="entry name" value="DUF4956"/>
    <property type="match status" value="1"/>
</dbReference>
<evidence type="ECO:0000313" key="3">
    <source>
        <dbReference type="Proteomes" id="UP000198648"/>
    </source>
</evidence>
<evidence type="ECO:0008006" key="4">
    <source>
        <dbReference type="Google" id="ProtNLM"/>
    </source>
</evidence>
<dbReference type="InterPro" id="IPR032531">
    <property type="entry name" value="DUF4956"/>
</dbReference>
<feature type="transmembrane region" description="Helical" evidence="1">
    <location>
        <begin position="104"/>
        <end position="124"/>
    </location>
</feature>
<accession>A0A1H8Z482</accession>
<keyword evidence="1" id="KW-0472">Membrane</keyword>
<sequence>MDFIELASRFLLFLISAIILYFFSNRNDNVTINPFIIIVGFCTFSLSYLFTRIDLGLGVGFGLFAIFSILRFRAQTFSLKAIVFLFAIITLSILDMLYPMDKVGYLLFFQSIIIGFYIVASILVDKSPRKHFQSTTIIIPFYEEIVLKDDKIKEIIASKIALEHFEYNIVSINTISKEVHIKVNY</sequence>
<proteinExistence type="predicted"/>
<protein>
    <recommendedName>
        <fullName evidence="4">DUF4956 domain-containing protein</fullName>
    </recommendedName>
</protein>
<feature type="transmembrane region" description="Helical" evidence="1">
    <location>
        <begin position="79"/>
        <end position="98"/>
    </location>
</feature>
<evidence type="ECO:0000256" key="1">
    <source>
        <dbReference type="SAM" id="Phobius"/>
    </source>
</evidence>
<dbReference type="RefSeq" id="WP_091464638.1">
    <property type="nucleotide sequence ID" value="NZ_FOEI01000001.1"/>
</dbReference>
<dbReference type="STRING" id="1299341.SAMN05444005_101477"/>